<dbReference type="Gene3D" id="1.10.10.10">
    <property type="entry name" value="Winged helix-like DNA-binding domain superfamily/Winged helix DNA-binding domain"/>
    <property type="match status" value="1"/>
</dbReference>
<keyword evidence="2" id="KW-1185">Reference proteome</keyword>
<gene>
    <name evidence="1" type="ORF">CLV68_4073</name>
</gene>
<name>A0A421B0V5_9PSEU</name>
<comment type="caution">
    <text evidence="1">The sequence shown here is derived from an EMBL/GenBank/DDBJ whole genome shotgun (WGS) entry which is preliminary data.</text>
</comment>
<proteinExistence type="predicted"/>
<dbReference type="PANTHER" id="PTHR43132:SF8">
    <property type="entry name" value="HTH-TYPE TRANSCRIPTIONAL REGULATOR KMTR"/>
    <property type="match status" value="1"/>
</dbReference>
<protein>
    <submittedName>
        <fullName evidence="1">DNA-binding transcriptional ArsR family regulator</fullName>
    </submittedName>
</protein>
<dbReference type="PANTHER" id="PTHR43132">
    <property type="entry name" value="ARSENICAL RESISTANCE OPERON REPRESSOR ARSR-RELATED"/>
    <property type="match status" value="1"/>
</dbReference>
<dbReference type="Proteomes" id="UP000282454">
    <property type="component" value="Unassembled WGS sequence"/>
</dbReference>
<sequence>MLRIHFGVGDLARVRMVTGLGVIAESVFALDLFGRPGSVFGRWRKRVRSRLGGRLDGIERTVREQLPLQDLLWLVERPEGGGGRGALPASSRHLAEAVFEFGNAAVVPYWEQGLAHLRAERDDRGRVVISGGMDRLLGSLHPNLYWDAPVLYVSTPGPDRDIHLDGQGLLLSPALFLAPRTCAFVDAEDSGPPVLAYSTAFTAATTPDDEDRDDAGGQALGNLVGHTRAAALQVLSDNCTTSELAERLGISIAGASKHATVLRKAGLIRTARHRNAVLHTLTPLGVALLQRTVLVNRTSIPA</sequence>
<organism evidence="1 2">
    <name type="scientific">Actinokineospora cianjurensis</name>
    <dbReference type="NCBI Taxonomy" id="585224"/>
    <lineage>
        <taxon>Bacteria</taxon>
        <taxon>Bacillati</taxon>
        <taxon>Actinomycetota</taxon>
        <taxon>Actinomycetes</taxon>
        <taxon>Pseudonocardiales</taxon>
        <taxon>Pseudonocardiaceae</taxon>
        <taxon>Actinokineospora</taxon>
    </lineage>
</organism>
<dbReference type="GO" id="GO:0003677">
    <property type="term" value="F:DNA binding"/>
    <property type="evidence" value="ECO:0007669"/>
    <property type="project" value="UniProtKB-KW"/>
</dbReference>
<dbReference type="InterPro" id="IPR036390">
    <property type="entry name" value="WH_DNA-bd_sf"/>
</dbReference>
<dbReference type="EMBL" id="RCDD01000003">
    <property type="protein sequence ID" value="RLK57982.1"/>
    <property type="molecule type" value="Genomic_DNA"/>
</dbReference>
<dbReference type="AlphaFoldDB" id="A0A421B0V5"/>
<reference evidence="1 2" key="1">
    <citation type="submission" date="2018-10" db="EMBL/GenBank/DDBJ databases">
        <title>Genomic Encyclopedia of Archaeal and Bacterial Type Strains, Phase II (KMG-II): from individual species to whole genera.</title>
        <authorList>
            <person name="Goeker M."/>
        </authorList>
    </citation>
    <scope>NUCLEOTIDE SEQUENCE [LARGE SCALE GENOMIC DNA]</scope>
    <source>
        <strain evidence="1 2">DSM 45657</strain>
    </source>
</reference>
<dbReference type="InterPro" id="IPR051011">
    <property type="entry name" value="Metal_resp_trans_reg"/>
</dbReference>
<dbReference type="InterPro" id="IPR011991">
    <property type="entry name" value="ArsR-like_HTH"/>
</dbReference>
<dbReference type="RefSeq" id="WP_170224480.1">
    <property type="nucleotide sequence ID" value="NZ_RCDD01000003.1"/>
</dbReference>
<dbReference type="InterPro" id="IPR036388">
    <property type="entry name" value="WH-like_DNA-bd_sf"/>
</dbReference>
<evidence type="ECO:0000313" key="2">
    <source>
        <dbReference type="Proteomes" id="UP000282454"/>
    </source>
</evidence>
<accession>A0A421B0V5</accession>
<evidence type="ECO:0000313" key="1">
    <source>
        <dbReference type="EMBL" id="RLK57982.1"/>
    </source>
</evidence>
<dbReference type="SUPFAM" id="SSF46785">
    <property type="entry name" value="Winged helix' DNA-binding domain"/>
    <property type="match status" value="1"/>
</dbReference>
<keyword evidence="1" id="KW-0238">DNA-binding</keyword>
<dbReference type="CDD" id="cd00090">
    <property type="entry name" value="HTH_ARSR"/>
    <property type="match status" value="1"/>
</dbReference>